<dbReference type="Proteomes" id="UP000030748">
    <property type="component" value="Unassembled WGS sequence"/>
</dbReference>
<organism evidence="1 2">
    <name type="scientific">Erythranthe guttata</name>
    <name type="common">Yellow monkey flower</name>
    <name type="synonym">Mimulus guttatus</name>
    <dbReference type="NCBI Taxonomy" id="4155"/>
    <lineage>
        <taxon>Eukaryota</taxon>
        <taxon>Viridiplantae</taxon>
        <taxon>Streptophyta</taxon>
        <taxon>Embryophyta</taxon>
        <taxon>Tracheophyta</taxon>
        <taxon>Spermatophyta</taxon>
        <taxon>Magnoliopsida</taxon>
        <taxon>eudicotyledons</taxon>
        <taxon>Gunneridae</taxon>
        <taxon>Pentapetalae</taxon>
        <taxon>asterids</taxon>
        <taxon>lamiids</taxon>
        <taxon>Lamiales</taxon>
        <taxon>Phrymaceae</taxon>
        <taxon>Erythranthe</taxon>
    </lineage>
</organism>
<dbReference type="PANTHER" id="PTHR34371:SF2">
    <property type="entry name" value="DUF688 FAMILY PROTEIN"/>
    <property type="match status" value="1"/>
</dbReference>
<gene>
    <name evidence="1" type="ORF">MIMGU_mgv1a018661mg</name>
</gene>
<accession>A0A022QLT2</accession>
<dbReference type="AlphaFoldDB" id="A0A022QLT2"/>
<keyword evidence="2" id="KW-1185">Reference proteome</keyword>
<sequence length="247" mass="27031">MERKDEKEVSFSRLKFPLLPLPADTVHYSPEHLSGTATPPLHTLASVPFKWEEQPGKPRPCTDIIALPEPTAIKCLDLPPCRTKLPKLPSPTAVLDGPYNLARPKFSSFRFFREARAASFDSSSSGGGGGSPLSSVDVLIGKKSSTTNGGLTKTRRLFNFPSSTLRSCNKSGADGGSLGFSPSSGDERCKTTTMRRNGSFSSLAQAAPTHHHLWGSIYESLKQAVAWKSTRKSKKERIRMKEQHHHT</sequence>
<dbReference type="EMBL" id="KI631368">
    <property type="protein sequence ID" value="EYU28554.1"/>
    <property type="molecule type" value="Genomic_DNA"/>
</dbReference>
<dbReference type="Pfam" id="PF05097">
    <property type="entry name" value="DUF688"/>
    <property type="match status" value="1"/>
</dbReference>
<reference evidence="1 2" key="1">
    <citation type="journal article" date="2013" name="Proc. Natl. Acad. Sci. U.S.A.">
        <title>Fine-scale variation in meiotic recombination in Mimulus inferred from population shotgun sequencing.</title>
        <authorList>
            <person name="Hellsten U."/>
            <person name="Wright K.M."/>
            <person name="Jenkins J."/>
            <person name="Shu S."/>
            <person name="Yuan Y."/>
            <person name="Wessler S.R."/>
            <person name="Schmutz J."/>
            <person name="Willis J.H."/>
            <person name="Rokhsar D.S."/>
        </authorList>
    </citation>
    <scope>NUCLEOTIDE SEQUENCE [LARGE SCALE GENOMIC DNA]</scope>
    <source>
        <strain evidence="2">cv. DUN x IM62</strain>
    </source>
</reference>
<dbReference type="PANTHER" id="PTHR34371">
    <property type="entry name" value="OS01G0551000 PROTEIN"/>
    <property type="match status" value="1"/>
</dbReference>
<name>A0A022QLT2_ERYGU</name>
<dbReference type="InterPro" id="IPR007789">
    <property type="entry name" value="DUF688"/>
</dbReference>
<proteinExistence type="predicted"/>
<dbReference type="eggNOG" id="ENOG502RXG5">
    <property type="taxonomic scope" value="Eukaryota"/>
</dbReference>
<evidence type="ECO:0000313" key="1">
    <source>
        <dbReference type="EMBL" id="EYU28554.1"/>
    </source>
</evidence>
<evidence type="ECO:0000313" key="2">
    <source>
        <dbReference type="Proteomes" id="UP000030748"/>
    </source>
</evidence>
<protein>
    <submittedName>
        <fullName evidence="1">Uncharacterized protein</fullName>
    </submittedName>
</protein>